<keyword evidence="3" id="KW-0012">Acyltransferase</keyword>
<dbReference type="EMBL" id="BDGX01000014">
    <property type="protein sequence ID" value="GAV48650.1"/>
    <property type="molecule type" value="Genomic_DNA"/>
</dbReference>
<dbReference type="AlphaFoldDB" id="A0A1Q2ZYY2"/>
<feature type="domain" description="Choline/carnitine acyltransferase" evidence="5">
    <location>
        <begin position="24"/>
        <end position="697"/>
    </location>
</feature>
<dbReference type="Pfam" id="PF00755">
    <property type="entry name" value="Carn_acyltransf"/>
    <property type="match status" value="1"/>
</dbReference>
<comment type="caution">
    <text evidence="6">The sequence shown here is derived from an EMBL/GenBank/DDBJ whole genome shotgun (WGS) entry which is preliminary data.</text>
</comment>
<dbReference type="PANTHER" id="PTHR22589:SF48">
    <property type="entry name" value="CARNITINE O-ACETYLTRANSFERASE YAT2"/>
    <property type="match status" value="1"/>
</dbReference>
<dbReference type="InterPro" id="IPR039551">
    <property type="entry name" value="Cho/carn_acyl_trans"/>
</dbReference>
<reference evidence="6 7" key="1">
    <citation type="submission" date="2016-08" db="EMBL/GenBank/DDBJ databases">
        <title>Draft genome sequence of allopolyploid Zygosaccharomyces rouxii.</title>
        <authorList>
            <person name="Watanabe J."/>
            <person name="Uehara K."/>
            <person name="Mogi Y."/>
            <person name="Tsukioka Y."/>
        </authorList>
    </citation>
    <scope>NUCLEOTIDE SEQUENCE [LARGE SCALE GENOMIC DNA]</scope>
    <source>
        <strain evidence="6 7">NBRC 110957</strain>
    </source>
</reference>
<sequence>MPSIQELDDNTVSTYAWESSLSQLPLPDVSRTLGQLQDSLTPLYFSDGYYRAPMDHEKLQEFSHSVKDFLNSKLCDKLQSTLESYRTSSNCYLDSLPLEINNNSTRELENDVLPRNPLLMLEDDILPKVSQVDRSAILAHAALRFISALKQRVLPPDRDGSNGLPLTMLPYENLFGTTRCPVLAPGEVESFDLNKPFSDSELDSTYLIGRDEEEDVEDSDEWPVNDTFSQHGITMRKYSDSRHLLVISRGQYYTVEVLDDKGNVLYDPSNLTTVFNYILEDSIRNEDSSASTALGSLTSHSFRSWKYARKRLERKFPDELRLIDSALFVLVLDHSSFKDDETTTGGSELQILRDSDENSMVNSARNLKRLFYGTSILNDNGHQMGSCVSRWYDKLQLVVTKDSEAAVIWDCFTCDGSAVLRFTSETYTESILRLAREVNLGDPRFSLWPSINSSSTQSTSNKKTLELDPVKITRKIEWKFSDILNTHIHLSETKLADLISRYDMIRLSIPFGRRDADIWGVKPDAMIQIALQVAHFALYGKIIYGVEPVSTRGFKNSRSCFIDIQSDDLLKLCREFIANSLDDTSKLNKFLSACKLHTQRVRNAKVGDGFEKHFNALRWLFKFNEHYGVSLDSEDRKIGEPIFESPILVPFLVPEFLAANCGNAATTAFAITPDNPNGFGVGYTLKGDCCDLTVTSQFRQGGRLMFMLNWVLSEISRMWKGVTGSTVGKGTGYKISPTVNKLYEMDNALKHIESSGKAIRGYGFFDLHPHWDIVNGSEPNSASNSSVRLSSLDSDIGIPPTSPLKHSSAAHSVPTEREKHDTGFQIRRFNGSEELPQELYEQNMTDGPSRPTSSRCSNVINSKFEIDFDRGMVGKKVTSVFD</sequence>
<dbReference type="InterPro" id="IPR023213">
    <property type="entry name" value="CAT-like_dom_sf"/>
</dbReference>
<name>A0A1Q2ZYY2_ZYGRO</name>
<evidence type="ECO:0000313" key="7">
    <source>
        <dbReference type="Proteomes" id="UP000187013"/>
    </source>
</evidence>
<dbReference type="SUPFAM" id="SSF52777">
    <property type="entry name" value="CoA-dependent acyltransferases"/>
    <property type="match status" value="2"/>
</dbReference>
<organism evidence="6 7">
    <name type="scientific">Zygosaccharomyces rouxii</name>
    <dbReference type="NCBI Taxonomy" id="4956"/>
    <lineage>
        <taxon>Eukaryota</taxon>
        <taxon>Fungi</taxon>
        <taxon>Dikarya</taxon>
        <taxon>Ascomycota</taxon>
        <taxon>Saccharomycotina</taxon>
        <taxon>Saccharomycetes</taxon>
        <taxon>Saccharomycetales</taxon>
        <taxon>Saccharomycetaceae</taxon>
        <taxon>Zygosaccharomyces</taxon>
    </lineage>
</organism>
<dbReference type="GO" id="GO:0005829">
    <property type="term" value="C:cytosol"/>
    <property type="evidence" value="ECO:0007669"/>
    <property type="project" value="TreeGrafter"/>
</dbReference>
<evidence type="ECO:0000313" key="6">
    <source>
        <dbReference type="EMBL" id="GAV48650.1"/>
    </source>
</evidence>
<dbReference type="PANTHER" id="PTHR22589">
    <property type="entry name" value="CARNITINE O-ACYLTRANSFERASE"/>
    <property type="match status" value="1"/>
</dbReference>
<evidence type="ECO:0000256" key="3">
    <source>
        <dbReference type="ARBA" id="ARBA00023315"/>
    </source>
</evidence>
<keyword evidence="2" id="KW-0808">Transferase</keyword>
<dbReference type="InterPro" id="IPR042231">
    <property type="entry name" value="Cho/carn_acyl_trans_2"/>
</dbReference>
<dbReference type="Gene3D" id="3.30.559.70">
    <property type="entry name" value="Choline/Carnitine o-acyltransferase, domain 2"/>
    <property type="match status" value="1"/>
</dbReference>
<dbReference type="Gene3D" id="3.30.559.10">
    <property type="entry name" value="Chloramphenicol acetyltransferase-like domain"/>
    <property type="match status" value="1"/>
</dbReference>
<dbReference type="OrthoDB" id="240216at2759"/>
<gene>
    <name evidence="6" type="ORF">ZYGR_0N00540</name>
</gene>
<dbReference type="GO" id="GO:0004092">
    <property type="term" value="F:carnitine O-acetyltransferase activity"/>
    <property type="evidence" value="ECO:0007669"/>
    <property type="project" value="TreeGrafter"/>
</dbReference>
<dbReference type="GO" id="GO:0009437">
    <property type="term" value="P:carnitine metabolic process"/>
    <property type="evidence" value="ECO:0007669"/>
    <property type="project" value="TreeGrafter"/>
</dbReference>
<dbReference type="InterPro" id="IPR000542">
    <property type="entry name" value="Carn_acyl_trans"/>
</dbReference>
<accession>A0A1Q2ZYY2</accession>
<evidence type="ECO:0000259" key="5">
    <source>
        <dbReference type="Pfam" id="PF00755"/>
    </source>
</evidence>
<protein>
    <recommendedName>
        <fullName evidence="5">Choline/carnitine acyltransferase domain-containing protein</fullName>
    </recommendedName>
</protein>
<comment type="similarity">
    <text evidence="1">Belongs to the carnitine/choline acetyltransferase family.</text>
</comment>
<evidence type="ECO:0000256" key="4">
    <source>
        <dbReference type="SAM" id="MobiDB-lite"/>
    </source>
</evidence>
<proteinExistence type="inferred from homology"/>
<feature type="region of interest" description="Disordered" evidence="4">
    <location>
        <begin position="798"/>
        <end position="821"/>
    </location>
</feature>
<dbReference type="eggNOG" id="KOG3719">
    <property type="taxonomic scope" value="Eukaryota"/>
</dbReference>
<evidence type="ECO:0000256" key="2">
    <source>
        <dbReference type="ARBA" id="ARBA00022679"/>
    </source>
</evidence>
<evidence type="ECO:0000256" key="1">
    <source>
        <dbReference type="ARBA" id="ARBA00005232"/>
    </source>
</evidence>
<dbReference type="Proteomes" id="UP000187013">
    <property type="component" value="Unassembled WGS sequence"/>
</dbReference>